<dbReference type="Pfam" id="PF07715">
    <property type="entry name" value="Plug"/>
    <property type="match status" value="1"/>
</dbReference>
<dbReference type="InterPro" id="IPR010104">
    <property type="entry name" value="TonB_rcpt_bac"/>
</dbReference>
<evidence type="ECO:0000256" key="7">
    <source>
        <dbReference type="ARBA" id="ARBA00023237"/>
    </source>
</evidence>
<proteinExistence type="inferred from homology"/>
<evidence type="ECO:0000256" key="3">
    <source>
        <dbReference type="ARBA" id="ARBA00022452"/>
    </source>
</evidence>
<comment type="similarity">
    <text evidence="8 9">Belongs to the TonB-dependent receptor family.</text>
</comment>
<evidence type="ECO:0000256" key="4">
    <source>
        <dbReference type="ARBA" id="ARBA00022692"/>
    </source>
</evidence>
<dbReference type="Gene3D" id="2.170.130.10">
    <property type="entry name" value="TonB-dependent receptor, plug domain"/>
    <property type="match status" value="1"/>
</dbReference>
<dbReference type="RefSeq" id="WP_048694959.1">
    <property type="nucleotide sequence ID" value="NZ_KQ130504.1"/>
</dbReference>
<evidence type="ECO:0000313" key="14">
    <source>
        <dbReference type="Proteomes" id="UP000037600"/>
    </source>
</evidence>
<gene>
    <name evidence="13" type="ORF">XM47_16420</name>
</gene>
<keyword evidence="3 8" id="KW-1134">Transmembrane beta strand</keyword>
<organism evidence="13 14">
    <name type="scientific">Catenovulum maritimum</name>
    <dbReference type="NCBI Taxonomy" id="1513271"/>
    <lineage>
        <taxon>Bacteria</taxon>
        <taxon>Pseudomonadati</taxon>
        <taxon>Pseudomonadota</taxon>
        <taxon>Gammaproteobacteria</taxon>
        <taxon>Alteromonadales</taxon>
        <taxon>Alteromonadaceae</taxon>
        <taxon>Catenovulum</taxon>
    </lineage>
</organism>
<evidence type="ECO:0000256" key="1">
    <source>
        <dbReference type="ARBA" id="ARBA00004571"/>
    </source>
</evidence>
<dbReference type="GO" id="GO:0009279">
    <property type="term" value="C:cell outer membrane"/>
    <property type="evidence" value="ECO:0007669"/>
    <property type="project" value="UniProtKB-SubCell"/>
</dbReference>
<evidence type="ECO:0000259" key="11">
    <source>
        <dbReference type="Pfam" id="PF00593"/>
    </source>
</evidence>
<evidence type="ECO:0000256" key="10">
    <source>
        <dbReference type="SAM" id="SignalP"/>
    </source>
</evidence>
<sequence length="959" mass="106165">MFKQSTVSNYVKIALAASIAVSPIMINKAFAAEESADETEVISVTGIRNSLKESAYLKRNASQVVDAITAEDIGKLPDNNIAEALQRVTGVQIGRDAGGEGAGFQVRGLSQNRVEVNGRSLISNNADNRSNSFTGISSSLFAGVEVIKSPSASDTEGALGATVRLKTRKPFDTKPGTVSVTAKVGYDSLRKNEKDPEVSVFASNTWDTSLGQLGALVNVSYQDYHQRTDQIENNGWRKLNSASYQNGEANEVDPGYPVWVPRTNRFQRFDYDRQRVGLDTSIQFAPNEEMEFFLDATYVKFETQQNQPKVVVDLKGGSLGFSFDDADLMTIENIDGSQQGFLMSGDVTSKIDPVNPGSGQTGWVKYNPTNQLTDEYQYALAFGGEIVKGDLVINSQIQTSKAVNDSKNINTNFLLSPEEQEMQKVFYDFSGNGAPQVDIQLPNGRSGESTEGFYMTNIWARNQDKETGEDSFKLDLDYTLDNGIFTNVEAGLRLAERTAKRKEFQLSDTDNYLSDDENAEYYDSSYAGQNMQILISDLPSELDGFIVNTDDQFMDGEPGEIPRSWFTLRELSQPEFKAMGDIVLALDDSPNHSGPVSVFAENTLAWFDISEKTTALYAQANFEGDFFRGNFGGRYVNTDATMIANENGSPRSVTNEYSNFLPSVNINFDIAENMNLRFAAAKVMSRPNPVDLSPALNLGGNSQSAKRGNPNLNPFEATQFDLSYEWYISDTSAFTAALFYKDVASFFKTGTVNEIIDPEQDRNDDGCTWSLYLENTDANCTESKALEDEVVITQQINGDEGKIQGTELSWQQDFSNMLPAPFDGLGYVLNYTYTDSEQPVENQNSNQVTGEQLSLPDLSKNSYNAIMYYEKHGFGIRLAYNYRDERVTSNSQGGLAKYADAYDQLDISADYKISNELNVFFSGTNITDSDVYQYLGVPGVTNSYRKTGPRYTLGIRATF</sequence>
<dbReference type="OrthoDB" id="8727862at2"/>
<keyword evidence="5 9" id="KW-0798">TonB box</keyword>
<dbReference type="AlphaFoldDB" id="A0A0J8JHZ5"/>
<evidence type="ECO:0000256" key="8">
    <source>
        <dbReference type="PROSITE-ProRule" id="PRU01360"/>
    </source>
</evidence>
<dbReference type="Proteomes" id="UP000037600">
    <property type="component" value="Unassembled WGS sequence"/>
</dbReference>
<dbReference type="PROSITE" id="PS52016">
    <property type="entry name" value="TONB_DEPENDENT_REC_3"/>
    <property type="match status" value="1"/>
</dbReference>
<evidence type="ECO:0000256" key="2">
    <source>
        <dbReference type="ARBA" id="ARBA00022448"/>
    </source>
</evidence>
<comment type="caution">
    <text evidence="13">The sequence shown here is derived from an EMBL/GenBank/DDBJ whole genome shotgun (WGS) entry which is preliminary data.</text>
</comment>
<dbReference type="Gene3D" id="2.40.170.20">
    <property type="entry name" value="TonB-dependent receptor, beta-barrel domain"/>
    <property type="match status" value="1"/>
</dbReference>
<evidence type="ECO:0000259" key="12">
    <source>
        <dbReference type="Pfam" id="PF07715"/>
    </source>
</evidence>
<dbReference type="InterPro" id="IPR037066">
    <property type="entry name" value="Plug_dom_sf"/>
</dbReference>
<dbReference type="CDD" id="cd01347">
    <property type="entry name" value="ligand_gated_channel"/>
    <property type="match status" value="1"/>
</dbReference>
<evidence type="ECO:0000256" key="5">
    <source>
        <dbReference type="ARBA" id="ARBA00023077"/>
    </source>
</evidence>
<feature type="domain" description="TonB-dependent receptor plug" evidence="12">
    <location>
        <begin position="58"/>
        <end position="160"/>
    </location>
</feature>
<dbReference type="InterPro" id="IPR036942">
    <property type="entry name" value="Beta-barrel_TonB_sf"/>
</dbReference>
<name>A0A0J8JHZ5_9ALTE</name>
<keyword evidence="7 8" id="KW-0998">Cell outer membrane</keyword>
<dbReference type="InterPro" id="IPR039426">
    <property type="entry name" value="TonB-dep_rcpt-like"/>
</dbReference>
<dbReference type="EMBL" id="LAZL01000033">
    <property type="protein sequence ID" value="KMT64046.1"/>
    <property type="molecule type" value="Genomic_DNA"/>
</dbReference>
<dbReference type="Pfam" id="PF00593">
    <property type="entry name" value="TonB_dep_Rec_b-barrel"/>
    <property type="match status" value="1"/>
</dbReference>
<feature type="domain" description="TonB-dependent receptor-like beta-barrel" evidence="11">
    <location>
        <begin position="451"/>
        <end position="926"/>
    </location>
</feature>
<dbReference type="NCBIfam" id="TIGR01782">
    <property type="entry name" value="TonB-Xanth-Caul"/>
    <property type="match status" value="1"/>
</dbReference>
<protein>
    <recommendedName>
        <fullName evidence="15">TonB-dependent receptor</fullName>
    </recommendedName>
</protein>
<evidence type="ECO:0000313" key="13">
    <source>
        <dbReference type="EMBL" id="KMT64046.1"/>
    </source>
</evidence>
<keyword evidence="6 8" id="KW-0472">Membrane</keyword>
<dbReference type="PANTHER" id="PTHR40980:SF3">
    <property type="entry name" value="TONB-DEPENDENT RECEPTOR-LIKE BETA-BARREL DOMAIN-CONTAINING PROTEIN"/>
    <property type="match status" value="1"/>
</dbReference>
<dbReference type="STRING" id="1513271.XM47_16420"/>
<comment type="subcellular location">
    <subcellularLocation>
        <location evidence="1 8">Cell outer membrane</location>
        <topology evidence="1 8">Multi-pass membrane protein</topology>
    </subcellularLocation>
</comment>
<feature type="signal peptide" evidence="10">
    <location>
        <begin position="1"/>
        <end position="31"/>
    </location>
</feature>
<evidence type="ECO:0000256" key="9">
    <source>
        <dbReference type="RuleBase" id="RU003357"/>
    </source>
</evidence>
<evidence type="ECO:0000256" key="6">
    <source>
        <dbReference type="ARBA" id="ARBA00023136"/>
    </source>
</evidence>
<dbReference type="InterPro" id="IPR000531">
    <property type="entry name" value="Beta-barrel_TonB"/>
</dbReference>
<reference evidence="13 14" key="1">
    <citation type="submission" date="2015-04" db="EMBL/GenBank/DDBJ databases">
        <title>Draft Genome Sequence of the Novel Agar-Digesting Marine Bacterium Q1.</title>
        <authorList>
            <person name="Li Y."/>
            <person name="Li D."/>
            <person name="Chen G."/>
            <person name="Du Z."/>
        </authorList>
    </citation>
    <scope>NUCLEOTIDE SEQUENCE [LARGE SCALE GENOMIC DNA]</scope>
    <source>
        <strain evidence="13 14">Q1</strain>
    </source>
</reference>
<dbReference type="PATRIC" id="fig|1513271.3.peg.3379"/>
<keyword evidence="10" id="KW-0732">Signal</keyword>
<dbReference type="InterPro" id="IPR012910">
    <property type="entry name" value="Plug_dom"/>
</dbReference>
<dbReference type="PANTHER" id="PTHR40980">
    <property type="entry name" value="PLUG DOMAIN-CONTAINING PROTEIN"/>
    <property type="match status" value="1"/>
</dbReference>
<keyword evidence="4 8" id="KW-0812">Transmembrane</keyword>
<dbReference type="SUPFAM" id="SSF56935">
    <property type="entry name" value="Porins"/>
    <property type="match status" value="1"/>
</dbReference>
<keyword evidence="2 8" id="KW-0813">Transport</keyword>
<keyword evidence="14" id="KW-1185">Reference proteome</keyword>
<accession>A0A0J8JHZ5</accession>
<evidence type="ECO:0008006" key="15">
    <source>
        <dbReference type="Google" id="ProtNLM"/>
    </source>
</evidence>
<feature type="chain" id="PRO_5005301335" description="TonB-dependent receptor" evidence="10">
    <location>
        <begin position="32"/>
        <end position="959"/>
    </location>
</feature>